<accession>A0ACB8YIX9</accession>
<sequence length="212" mass="24574">MAMVVYEAVYTPTEIDACWESPTFVAEVFETVEIEVQKSEEKKSSSKSKDQDFVNKDKDEDKDEGVEQVQATLRENRREKRLGDHLRSPYVQRCVDFNVTTEEKRVHEWALAALGDTLDHVFLGKDDTYMNRVSMESLAANISVKKEVIDTWASVLNYEEQYQNCDSPKRYFFNTNIVGDLQMRNININLLKMYGSDETWQLQQGPTNMLCS</sequence>
<gene>
    <name evidence="1" type="ORF">L6452_34504</name>
</gene>
<evidence type="ECO:0000313" key="2">
    <source>
        <dbReference type="Proteomes" id="UP001055879"/>
    </source>
</evidence>
<dbReference type="EMBL" id="CM042058">
    <property type="protein sequence ID" value="KAI3685264.1"/>
    <property type="molecule type" value="Genomic_DNA"/>
</dbReference>
<evidence type="ECO:0000313" key="1">
    <source>
        <dbReference type="EMBL" id="KAI3685264.1"/>
    </source>
</evidence>
<reference evidence="2" key="1">
    <citation type="journal article" date="2022" name="Mol. Ecol. Resour.">
        <title>The genomes of chicory, endive, great burdock and yacon provide insights into Asteraceae palaeo-polyploidization history and plant inulin production.</title>
        <authorList>
            <person name="Fan W."/>
            <person name="Wang S."/>
            <person name="Wang H."/>
            <person name="Wang A."/>
            <person name="Jiang F."/>
            <person name="Liu H."/>
            <person name="Zhao H."/>
            <person name="Xu D."/>
            <person name="Zhang Y."/>
        </authorList>
    </citation>
    <scope>NUCLEOTIDE SEQUENCE [LARGE SCALE GENOMIC DNA]</scope>
    <source>
        <strain evidence="2">cv. Niubang</strain>
    </source>
</reference>
<organism evidence="1 2">
    <name type="scientific">Arctium lappa</name>
    <name type="common">Greater burdock</name>
    <name type="synonym">Lappa major</name>
    <dbReference type="NCBI Taxonomy" id="4217"/>
    <lineage>
        <taxon>Eukaryota</taxon>
        <taxon>Viridiplantae</taxon>
        <taxon>Streptophyta</taxon>
        <taxon>Embryophyta</taxon>
        <taxon>Tracheophyta</taxon>
        <taxon>Spermatophyta</taxon>
        <taxon>Magnoliopsida</taxon>
        <taxon>eudicotyledons</taxon>
        <taxon>Gunneridae</taxon>
        <taxon>Pentapetalae</taxon>
        <taxon>asterids</taxon>
        <taxon>campanulids</taxon>
        <taxon>Asterales</taxon>
        <taxon>Asteraceae</taxon>
        <taxon>Carduoideae</taxon>
        <taxon>Cardueae</taxon>
        <taxon>Arctiinae</taxon>
        <taxon>Arctium</taxon>
    </lineage>
</organism>
<name>A0ACB8YIX9_ARCLA</name>
<dbReference type="Proteomes" id="UP001055879">
    <property type="component" value="Linkage Group LG12"/>
</dbReference>
<protein>
    <submittedName>
        <fullName evidence="1">Uncharacterized protein</fullName>
    </submittedName>
</protein>
<reference evidence="1 2" key="2">
    <citation type="journal article" date="2022" name="Mol. Ecol. Resour.">
        <title>The genomes of chicory, endive, great burdock and yacon provide insights into Asteraceae paleo-polyploidization history and plant inulin production.</title>
        <authorList>
            <person name="Fan W."/>
            <person name="Wang S."/>
            <person name="Wang H."/>
            <person name="Wang A."/>
            <person name="Jiang F."/>
            <person name="Liu H."/>
            <person name="Zhao H."/>
            <person name="Xu D."/>
            <person name="Zhang Y."/>
        </authorList>
    </citation>
    <scope>NUCLEOTIDE SEQUENCE [LARGE SCALE GENOMIC DNA]</scope>
    <source>
        <strain evidence="2">cv. Niubang</strain>
    </source>
</reference>
<comment type="caution">
    <text evidence="1">The sequence shown here is derived from an EMBL/GenBank/DDBJ whole genome shotgun (WGS) entry which is preliminary data.</text>
</comment>
<keyword evidence="2" id="KW-1185">Reference proteome</keyword>
<proteinExistence type="predicted"/>